<protein>
    <submittedName>
        <fullName evidence="7">Carbohydrate kinase</fullName>
        <ecNumber evidence="7">2.7.1.-</ecNumber>
    </submittedName>
</protein>
<dbReference type="GO" id="GO:0016301">
    <property type="term" value="F:kinase activity"/>
    <property type="evidence" value="ECO:0007669"/>
    <property type="project" value="UniProtKB-KW"/>
</dbReference>
<dbReference type="PANTHER" id="PTHR43085:SF1">
    <property type="entry name" value="PSEUDOURIDINE KINASE-RELATED"/>
    <property type="match status" value="1"/>
</dbReference>
<dbReference type="EMBL" id="JAYFSJ010000016">
    <property type="protein sequence ID" value="MEN7433001.1"/>
    <property type="molecule type" value="Genomic_DNA"/>
</dbReference>
<evidence type="ECO:0000259" key="6">
    <source>
        <dbReference type="Pfam" id="PF00294"/>
    </source>
</evidence>
<comment type="similarity">
    <text evidence="1">Belongs to the carbohydrate kinase PfkB family.</text>
</comment>
<evidence type="ECO:0000313" key="7">
    <source>
        <dbReference type="EMBL" id="MEN7433001.1"/>
    </source>
</evidence>
<sequence>MTPPQFIAFGEALTDFIRVDSDTWQSRPGGAGWNVARVVGRLGVGAAFAGAVSDDLLGRQLLEASAAASLDARFIQPLPYPPLLAMVPSSQPPSYFFVGDNSADLHFDPARLPPDGLDALRIAYFGSISLARPPLADRLLALAHELAARGVAIAFDPNMRSAMSEAGYRRRFEALAGLASYIKVSDEDLQQLFPALDQTHALKALRRLAPQAAILFTRGADGMSLITPSGEQEQPALPAAVSDTIGCGDASIGGLIASLLKHPARTMAEHLRFAAATAACTASHAGAYAPDEAMVSAKLALPSAA</sequence>
<proteinExistence type="inferred from homology"/>
<dbReference type="Gene3D" id="3.40.1190.20">
    <property type="match status" value="1"/>
</dbReference>
<gene>
    <name evidence="7" type="ORF">VA599_19835</name>
</gene>
<dbReference type="Proteomes" id="UP001405405">
    <property type="component" value="Unassembled WGS sequence"/>
</dbReference>
<evidence type="ECO:0000256" key="3">
    <source>
        <dbReference type="ARBA" id="ARBA00022741"/>
    </source>
</evidence>
<feature type="domain" description="Carbohydrate kinase PfkB" evidence="6">
    <location>
        <begin position="8"/>
        <end position="292"/>
    </location>
</feature>
<evidence type="ECO:0000256" key="2">
    <source>
        <dbReference type="ARBA" id="ARBA00022679"/>
    </source>
</evidence>
<dbReference type="EC" id="2.7.1.-" evidence="7"/>
<evidence type="ECO:0000313" key="8">
    <source>
        <dbReference type="Proteomes" id="UP001405405"/>
    </source>
</evidence>
<keyword evidence="2 7" id="KW-0808">Transferase</keyword>
<comment type="caution">
    <text evidence="7">The sequence shown here is derived from an EMBL/GenBank/DDBJ whole genome shotgun (WGS) entry which is preliminary data.</text>
</comment>
<accession>A0ABV0CPB4</accession>
<name>A0ABV0CPB4_9NEIS</name>
<keyword evidence="8" id="KW-1185">Reference proteome</keyword>
<dbReference type="PANTHER" id="PTHR43085">
    <property type="entry name" value="HEXOKINASE FAMILY MEMBER"/>
    <property type="match status" value="1"/>
</dbReference>
<dbReference type="SUPFAM" id="SSF53613">
    <property type="entry name" value="Ribokinase-like"/>
    <property type="match status" value="1"/>
</dbReference>
<dbReference type="InterPro" id="IPR050306">
    <property type="entry name" value="PfkB_Carbo_kinase"/>
</dbReference>
<reference evidence="7 8" key="1">
    <citation type="submission" date="2023-12" db="EMBL/GenBank/DDBJ databases">
        <title>Chromobacterium sp. strain TRC.1.1.SA producing antimicrobial pigment.</title>
        <authorList>
            <person name="Verma N."/>
            <person name="Choksket S."/>
            <person name="Pinnaka A.K."/>
            <person name="Korpole S."/>
        </authorList>
    </citation>
    <scope>NUCLEOTIDE SEQUENCE [LARGE SCALE GENOMIC DNA]</scope>
    <source>
        <strain evidence="7 8">TRC1.1.SA</strain>
    </source>
</reference>
<evidence type="ECO:0000256" key="4">
    <source>
        <dbReference type="ARBA" id="ARBA00022777"/>
    </source>
</evidence>
<dbReference type="InterPro" id="IPR029056">
    <property type="entry name" value="Ribokinase-like"/>
</dbReference>
<organism evidence="7 8">
    <name type="scientific">Chromobacterium indicum</name>
    <dbReference type="NCBI Taxonomy" id="3110228"/>
    <lineage>
        <taxon>Bacteria</taxon>
        <taxon>Pseudomonadati</taxon>
        <taxon>Pseudomonadota</taxon>
        <taxon>Betaproteobacteria</taxon>
        <taxon>Neisseriales</taxon>
        <taxon>Chromobacteriaceae</taxon>
        <taxon>Chromobacterium</taxon>
    </lineage>
</organism>
<keyword evidence="3" id="KW-0547">Nucleotide-binding</keyword>
<dbReference type="InterPro" id="IPR011611">
    <property type="entry name" value="PfkB_dom"/>
</dbReference>
<dbReference type="RefSeq" id="WP_346790228.1">
    <property type="nucleotide sequence ID" value="NZ_JAYFSJ010000016.1"/>
</dbReference>
<dbReference type="Pfam" id="PF00294">
    <property type="entry name" value="PfkB"/>
    <property type="match status" value="1"/>
</dbReference>
<keyword evidence="5" id="KW-0067">ATP-binding</keyword>
<evidence type="ECO:0000256" key="1">
    <source>
        <dbReference type="ARBA" id="ARBA00010688"/>
    </source>
</evidence>
<evidence type="ECO:0000256" key="5">
    <source>
        <dbReference type="ARBA" id="ARBA00022840"/>
    </source>
</evidence>
<dbReference type="CDD" id="cd01167">
    <property type="entry name" value="bac_FRK"/>
    <property type="match status" value="1"/>
</dbReference>
<keyword evidence="4 7" id="KW-0418">Kinase</keyword>